<accession>A0A9N9I792</accession>
<feature type="non-terminal residue" evidence="2">
    <location>
        <position position="111"/>
    </location>
</feature>
<comment type="caution">
    <text evidence="2">The sequence shown here is derived from an EMBL/GenBank/DDBJ whole genome shotgun (WGS) entry which is preliminary data.</text>
</comment>
<keyword evidence="3" id="KW-1185">Reference proteome</keyword>
<sequence>DMQANYSNECFELPQLSSNTNDQDINDNLVEEQLFYGKVWSLIRTATDKCLLYRDHGFIQIIESYLDNIRKREEELAQIHTSNENDDSNKENVDSNVQLRNPLVVTTKGRP</sequence>
<organism evidence="2 3">
    <name type="scientific">Ambispora leptoticha</name>
    <dbReference type="NCBI Taxonomy" id="144679"/>
    <lineage>
        <taxon>Eukaryota</taxon>
        <taxon>Fungi</taxon>
        <taxon>Fungi incertae sedis</taxon>
        <taxon>Mucoromycota</taxon>
        <taxon>Glomeromycotina</taxon>
        <taxon>Glomeromycetes</taxon>
        <taxon>Archaeosporales</taxon>
        <taxon>Ambisporaceae</taxon>
        <taxon>Ambispora</taxon>
    </lineage>
</organism>
<evidence type="ECO:0000313" key="3">
    <source>
        <dbReference type="Proteomes" id="UP000789508"/>
    </source>
</evidence>
<evidence type="ECO:0000256" key="1">
    <source>
        <dbReference type="SAM" id="MobiDB-lite"/>
    </source>
</evidence>
<proteinExistence type="predicted"/>
<evidence type="ECO:0000313" key="2">
    <source>
        <dbReference type="EMBL" id="CAG8723592.1"/>
    </source>
</evidence>
<name>A0A9N9I792_9GLOM</name>
<gene>
    <name evidence="2" type="ORF">ALEPTO_LOCUS12348</name>
</gene>
<dbReference type="Proteomes" id="UP000789508">
    <property type="component" value="Unassembled WGS sequence"/>
</dbReference>
<feature type="region of interest" description="Disordered" evidence="1">
    <location>
        <begin position="77"/>
        <end position="111"/>
    </location>
</feature>
<dbReference type="AlphaFoldDB" id="A0A9N9I792"/>
<protein>
    <submittedName>
        <fullName evidence="2">310_t:CDS:1</fullName>
    </submittedName>
</protein>
<feature type="non-terminal residue" evidence="2">
    <location>
        <position position="1"/>
    </location>
</feature>
<reference evidence="2" key="1">
    <citation type="submission" date="2021-06" db="EMBL/GenBank/DDBJ databases">
        <authorList>
            <person name="Kallberg Y."/>
            <person name="Tangrot J."/>
            <person name="Rosling A."/>
        </authorList>
    </citation>
    <scope>NUCLEOTIDE SEQUENCE</scope>
    <source>
        <strain evidence="2">FL130A</strain>
    </source>
</reference>
<dbReference type="OrthoDB" id="2455266at2759"/>
<dbReference type="EMBL" id="CAJVPS010027261">
    <property type="protein sequence ID" value="CAG8723592.1"/>
    <property type="molecule type" value="Genomic_DNA"/>
</dbReference>